<dbReference type="SUPFAM" id="SSF53901">
    <property type="entry name" value="Thiolase-like"/>
    <property type="match status" value="2"/>
</dbReference>
<dbReference type="InterPro" id="IPR016039">
    <property type="entry name" value="Thiolase-like"/>
</dbReference>
<comment type="caution">
    <text evidence="7">The sequence shown here is derived from an EMBL/GenBank/DDBJ whole genome shotgun (WGS) entry which is preliminary data.</text>
</comment>
<dbReference type="Proteomes" id="UP001519363">
    <property type="component" value="Unassembled WGS sequence"/>
</dbReference>
<dbReference type="NCBIfam" id="NF005889">
    <property type="entry name" value="PRK07850.1"/>
    <property type="match status" value="1"/>
</dbReference>
<evidence type="ECO:0000256" key="3">
    <source>
        <dbReference type="ARBA" id="ARBA00023315"/>
    </source>
</evidence>
<organism evidence="7 8">
    <name type="scientific">Crossiella equi</name>
    <dbReference type="NCBI Taxonomy" id="130796"/>
    <lineage>
        <taxon>Bacteria</taxon>
        <taxon>Bacillati</taxon>
        <taxon>Actinomycetota</taxon>
        <taxon>Actinomycetes</taxon>
        <taxon>Pseudonocardiales</taxon>
        <taxon>Pseudonocardiaceae</taxon>
        <taxon>Crossiella</taxon>
    </lineage>
</organism>
<keyword evidence="3 4" id="KW-0012">Acyltransferase</keyword>
<dbReference type="Gene3D" id="3.40.47.10">
    <property type="match status" value="2"/>
</dbReference>
<comment type="similarity">
    <text evidence="1 4">Belongs to the thiolase-like superfamily. Thiolase family.</text>
</comment>
<evidence type="ECO:0000256" key="2">
    <source>
        <dbReference type="ARBA" id="ARBA00022679"/>
    </source>
</evidence>
<dbReference type="InterPro" id="IPR020617">
    <property type="entry name" value="Thiolase_C"/>
</dbReference>
<dbReference type="InterPro" id="IPR020616">
    <property type="entry name" value="Thiolase_N"/>
</dbReference>
<evidence type="ECO:0000313" key="8">
    <source>
        <dbReference type="Proteomes" id="UP001519363"/>
    </source>
</evidence>
<dbReference type="InterPro" id="IPR020613">
    <property type="entry name" value="Thiolase_CS"/>
</dbReference>
<keyword evidence="2 4" id="KW-0808">Transferase</keyword>
<evidence type="ECO:0000313" key="7">
    <source>
        <dbReference type="EMBL" id="MBP2473061.1"/>
    </source>
</evidence>
<dbReference type="Pfam" id="PF00108">
    <property type="entry name" value="Thiolase_N"/>
    <property type="match status" value="1"/>
</dbReference>
<dbReference type="Pfam" id="PF02803">
    <property type="entry name" value="Thiolase_C"/>
    <property type="match status" value="1"/>
</dbReference>
<name>A0ABS5A9U5_9PSEU</name>
<dbReference type="InterPro" id="IPR020610">
    <property type="entry name" value="Thiolase_AS"/>
</dbReference>
<dbReference type="PROSITE" id="PS00737">
    <property type="entry name" value="THIOLASE_2"/>
    <property type="match status" value="1"/>
</dbReference>
<accession>A0ABS5A9U5</accession>
<dbReference type="NCBIfam" id="TIGR01930">
    <property type="entry name" value="AcCoA-C-Actrans"/>
    <property type="match status" value="1"/>
</dbReference>
<evidence type="ECO:0000256" key="4">
    <source>
        <dbReference type="RuleBase" id="RU003557"/>
    </source>
</evidence>
<evidence type="ECO:0000259" key="6">
    <source>
        <dbReference type="Pfam" id="PF02803"/>
    </source>
</evidence>
<dbReference type="EC" id="2.3.1.9" evidence="7"/>
<evidence type="ECO:0000259" key="5">
    <source>
        <dbReference type="Pfam" id="PF00108"/>
    </source>
</evidence>
<proteinExistence type="inferred from homology"/>
<protein>
    <submittedName>
        <fullName evidence="7">Acetyl-CoA C-acetyltransferase</fullName>
        <ecNumber evidence="7">2.3.1.9</ecNumber>
    </submittedName>
</protein>
<feature type="domain" description="Thiolase N-terminal" evidence="5">
    <location>
        <begin position="3"/>
        <end position="240"/>
    </location>
</feature>
<keyword evidence="8" id="KW-1185">Reference proteome</keyword>
<sequence length="371" mass="38693">MAVLVDGARTPIGRRGGVLSGIHPADLLGRALTGLLSRVDLPAAEVDQVIAGCVTQAGEQAGNIARTAWLFAGLPETTACYTVDCQCGSAQQALHLLAAQIDAGVIDVGVACGVESMSRVPLRSNMGGQTGTPRPETWSVDLPNQYEAAERIAHRRGLTRQDLDTFGLTSQQRAAKAWSEGRYTQEIIAVEGATQDEGLRSTSLEALSALRPVLEGGLHTAGTASQISDGAAAVLVTSEDRAQALGLPIRARIRAQVVTGAETHYHLDGPIQATERVLKQAGMTLRDIDLVEVNEAFAAVPLSWLRVHGDHHATRLNPNGGAIALGHPVGSTGARLATSTLHELGRGNATTALLTMCAGGALATATILERV</sequence>
<dbReference type="PANTHER" id="PTHR43365">
    <property type="entry name" value="BLR7806 PROTEIN"/>
    <property type="match status" value="1"/>
</dbReference>
<gene>
    <name evidence="7" type="ORF">JOF53_001933</name>
</gene>
<dbReference type="InterPro" id="IPR002155">
    <property type="entry name" value="Thiolase"/>
</dbReference>
<dbReference type="PANTHER" id="PTHR43365:SF1">
    <property type="entry name" value="ACETYL-COA C-ACYLTRANSFERASE"/>
    <property type="match status" value="1"/>
</dbReference>
<evidence type="ECO:0000256" key="1">
    <source>
        <dbReference type="ARBA" id="ARBA00010982"/>
    </source>
</evidence>
<dbReference type="PROSITE" id="PS00099">
    <property type="entry name" value="THIOLASE_3"/>
    <property type="match status" value="1"/>
</dbReference>
<feature type="domain" description="Thiolase C-terminal" evidence="6">
    <location>
        <begin position="248"/>
        <end position="370"/>
    </location>
</feature>
<dbReference type="RefSeq" id="WP_245372723.1">
    <property type="nucleotide sequence ID" value="NZ_JAGIOO010000001.1"/>
</dbReference>
<dbReference type="EMBL" id="JAGIOO010000001">
    <property type="protein sequence ID" value="MBP2473061.1"/>
    <property type="molecule type" value="Genomic_DNA"/>
</dbReference>
<dbReference type="PIRSF" id="PIRSF000429">
    <property type="entry name" value="Ac-CoA_Ac_transf"/>
    <property type="match status" value="1"/>
</dbReference>
<dbReference type="CDD" id="cd00751">
    <property type="entry name" value="thiolase"/>
    <property type="match status" value="1"/>
</dbReference>
<reference evidence="7 8" key="1">
    <citation type="submission" date="2021-03" db="EMBL/GenBank/DDBJ databases">
        <title>Sequencing the genomes of 1000 actinobacteria strains.</title>
        <authorList>
            <person name="Klenk H.-P."/>
        </authorList>
    </citation>
    <scope>NUCLEOTIDE SEQUENCE [LARGE SCALE GENOMIC DNA]</scope>
    <source>
        <strain evidence="7 8">DSM 44580</strain>
    </source>
</reference>
<dbReference type="GO" id="GO:0003985">
    <property type="term" value="F:acetyl-CoA C-acetyltransferase activity"/>
    <property type="evidence" value="ECO:0007669"/>
    <property type="project" value="UniProtKB-EC"/>
</dbReference>